<keyword evidence="1" id="KW-1133">Transmembrane helix</keyword>
<name>A0AAE3H3K5_9BACT</name>
<evidence type="ECO:0000256" key="1">
    <source>
        <dbReference type="SAM" id="Phobius"/>
    </source>
</evidence>
<keyword evidence="3" id="KW-1185">Reference proteome</keyword>
<sequence>MILEEPVFCLSNCKYFFLLFLTLYLNLALYNFHCSLEYVNLPLLFNVLSPLTGAFFFSLQAISPWYFLFKYSTSVLVSPSAFYQKILKIYVNFCGFFFSIIIVSKTHPRPAVLMIFVGNDVHIDSYITYNSYGTLLAYLGNILAVLEMNNIKFCHLIYM</sequence>
<dbReference type="EMBL" id="RJUF01000036">
    <property type="protein sequence ID" value="MCP9763715.1"/>
    <property type="molecule type" value="Genomic_DNA"/>
</dbReference>
<gene>
    <name evidence="2" type="ORF">EGI31_12185</name>
</gene>
<protein>
    <submittedName>
        <fullName evidence="2">Uncharacterized protein</fullName>
    </submittedName>
</protein>
<keyword evidence="1" id="KW-0812">Transmembrane</keyword>
<accession>A0AAE3H3K5</accession>
<feature type="transmembrane region" description="Helical" evidence="1">
    <location>
        <begin position="15"/>
        <end position="32"/>
    </location>
</feature>
<dbReference type="AlphaFoldDB" id="A0AAE3H3K5"/>
<evidence type="ECO:0000313" key="3">
    <source>
        <dbReference type="Proteomes" id="UP001204144"/>
    </source>
</evidence>
<organism evidence="2 3">
    <name type="scientific">Lacihabitans soyangensis</name>
    <dbReference type="NCBI Taxonomy" id="869394"/>
    <lineage>
        <taxon>Bacteria</taxon>
        <taxon>Pseudomonadati</taxon>
        <taxon>Bacteroidota</taxon>
        <taxon>Cytophagia</taxon>
        <taxon>Cytophagales</taxon>
        <taxon>Leadbetterellaceae</taxon>
        <taxon>Lacihabitans</taxon>
    </lineage>
</organism>
<evidence type="ECO:0000313" key="2">
    <source>
        <dbReference type="EMBL" id="MCP9763715.1"/>
    </source>
</evidence>
<feature type="transmembrane region" description="Helical" evidence="1">
    <location>
        <begin position="87"/>
        <end position="104"/>
    </location>
</feature>
<comment type="caution">
    <text evidence="2">The sequence shown here is derived from an EMBL/GenBank/DDBJ whole genome shotgun (WGS) entry which is preliminary data.</text>
</comment>
<proteinExistence type="predicted"/>
<keyword evidence="1" id="KW-0472">Membrane</keyword>
<reference evidence="2 3" key="1">
    <citation type="submission" date="2018-11" db="EMBL/GenBank/DDBJ databases">
        <title>Novel bacteria species description.</title>
        <authorList>
            <person name="Han J.-H."/>
        </authorList>
    </citation>
    <scope>NUCLEOTIDE SEQUENCE [LARGE SCALE GENOMIC DNA]</scope>
    <source>
        <strain evidence="2 3">KCTC23259</strain>
    </source>
</reference>
<feature type="transmembrane region" description="Helical" evidence="1">
    <location>
        <begin position="44"/>
        <end position="67"/>
    </location>
</feature>
<dbReference type="Proteomes" id="UP001204144">
    <property type="component" value="Unassembled WGS sequence"/>
</dbReference>